<dbReference type="EMBL" id="LNIX01000004">
    <property type="protein sequence ID" value="OXA55976.1"/>
    <property type="molecule type" value="Genomic_DNA"/>
</dbReference>
<dbReference type="Proteomes" id="UP000198287">
    <property type="component" value="Unassembled WGS sequence"/>
</dbReference>
<sequence>MLTPSRTRQLIRLKPTFPRQYLTRRASCSISPVGGLPNNIKISKIGNTPDHLMVTDFLLHNFYRHEPIGINIEKEVSDWLPKYIEANFSRSIPISAKAIDESTGKVVGISVAVVIDPKQPKLPMMMDFLEPASQPIMHQIRVFLDEIDEGLNAAELLGIKSLTTDRDPRILDNLLVSVDKKYWNKSIGTELIRKNVEYAKKDKECLAAKVVVTSEYSYKAYLKVGYQMVREFQYAKYTNPDGVKIFVGKEPQLGINLQSRVMIKDLSSV</sequence>
<proteinExistence type="predicted"/>
<dbReference type="GO" id="GO:0008080">
    <property type="term" value="F:N-acetyltransferase activity"/>
    <property type="evidence" value="ECO:0007669"/>
    <property type="project" value="TreeGrafter"/>
</dbReference>
<name>A0A226EH24_FOLCA</name>
<dbReference type="AlphaFoldDB" id="A0A226EH24"/>
<comment type="caution">
    <text evidence="2">The sequence shown here is derived from an EMBL/GenBank/DDBJ whole genome shotgun (WGS) entry which is preliminary data.</text>
</comment>
<dbReference type="InterPro" id="IPR016181">
    <property type="entry name" value="Acyl_CoA_acyltransferase"/>
</dbReference>
<evidence type="ECO:0000313" key="3">
    <source>
        <dbReference type="Proteomes" id="UP000198287"/>
    </source>
</evidence>
<organism evidence="2 3">
    <name type="scientific">Folsomia candida</name>
    <name type="common">Springtail</name>
    <dbReference type="NCBI Taxonomy" id="158441"/>
    <lineage>
        <taxon>Eukaryota</taxon>
        <taxon>Metazoa</taxon>
        <taxon>Ecdysozoa</taxon>
        <taxon>Arthropoda</taxon>
        <taxon>Hexapoda</taxon>
        <taxon>Collembola</taxon>
        <taxon>Entomobryomorpha</taxon>
        <taxon>Isotomoidea</taxon>
        <taxon>Isotomidae</taxon>
        <taxon>Proisotominae</taxon>
        <taxon>Folsomia</taxon>
    </lineage>
</organism>
<evidence type="ECO:0000313" key="2">
    <source>
        <dbReference type="EMBL" id="OXA55976.1"/>
    </source>
</evidence>
<dbReference type="Gene3D" id="3.40.630.30">
    <property type="match status" value="1"/>
</dbReference>
<dbReference type="STRING" id="158441.A0A226EH24"/>
<reference evidence="2 3" key="1">
    <citation type="submission" date="2015-12" db="EMBL/GenBank/DDBJ databases">
        <title>The genome of Folsomia candida.</title>
        <authorList>
            <person name="Faddeeva A."/>
            <person name="Derks M.F."/>
            <person name="Anvar Y."/>
            <person name="Smit S."/>
            <person name="Van Straalen N."/>
            <person name="Roelofs D."/>
        </authorList>
    </citation>
    <scope>NUCLEOTIDE SEQUENCE [LARGE SCALE GENOMIC DNA]</scope>
    <source>
        <strain evidence="2 3">VU population</strain>
        <tissue evidence="2">Whole body</tissue>
    </source>
</reference>
<gene>
    <name evidence="2" type="ORF">Fcan01_09595</name>
</gene>
<dbReference type="OMA" id="AQNINNC"/>
<dbReference type="PANTHER" id="PTHR20905">
    <property type="entry name" value="N-ACETYLTRANSFERASE-RELATED"/>
    <property type="match status" value="1"/>
</dbReference>
<keyword evidence="2" id="KW-0808">Transferase</keyword>
<feature type="domain" description="N-acetyltransferase" evidence="1">
    <location>
        <begin position="113"/>
        <end position="267"/>
    </location>
</feature>
<keyword evidence="3" id="KW-1185">Reference proteome</keyword>
<accession>A0A226EH24</accession>
<dbReference type="SUPFAM" id="SSF55729">
    <property type="entry name" value="Acyl-CoA N-acyltransferases (Nat)"/>
    <property type="match status" value="1"/>
</dbReference>
<protein>
    <submittedName>
        <fullName evidence="2">Dopamine N-acetyltransferase</fullName>
    </submittedName>
</protein>
<dbReference type="InterPro" id="IPR000182">
    <property type="entry name" value="GNAT_dom"/>
</dbReference>
<evidence type="ECO:0000259" key="1">
    <source>
        <dbReference type="PROSITE" id="PS51186"/>
    </source>
</evidence>
<dbReference type="PANTHER" id="PTHR20905:SF1">
    <property type="entry name" value="AT07410P-RELATED"/>
    <property type="match status" value="1"/>
</dbReference>
<dbReference type="PROSITE" id="PS51186">
    <property type="entry name" value="GNAT"/>
    <property type="match status" value="1"/>
</dbReference>
<dbReference type="Pfam" id="PF00583">
    <property type="entry name" value="Acetyltransf_1"/>
    <property type="match status" value="1"/>
</dbReference>